<proteinExistence type="predicted"/>
<name>A0A6C0CKX5_9ZZZZ</name>
<keyword evidence="1" id="KW-0472">Membrane</keyword>
<keyword evidence="1" id="KW-0812">Transmembrane</keyword>
<dbReference type="InterPro" id="IPR013783">
    <property type="entry name" value="Ig-like_fold"/>
</dbReference>
<dbReference type="AlphaFoldDB" id="A0A6C0CKX5"/>
<feature type="transmembrane region" description="Helical" evidence="1">
    <location>
        <begin position="6"/>
        <end position="28"/>
    </location>
</feature>
<evidence type="ECO:0000313" key="2">
    <source>
        <dbReference type="EMBL" id="QHT04953.1"/>
    </source>
</evidence>
<keyword evidence="1" id="KW-1133">Transmembrane helix</keyword>
<dbReference type="Pfam" id="PF05345">
    <property type="entry name" value="He_PIG"/>
    <property type="match status" value="1"/>
</dbReference>
<reference evidence="2" key="1">
    <citation type="journal article" date="2020" name="Nature">
        <title>Giant virus diversity and host interactions through global metagenomics.</title>
        <authorList>
            <person name="Schulz F."/>
            <person name="Roux S."/>
            <person name="Paez-Espino D."/>
            <person name="Jungbluth S."/>
            <person name="Walsh D.A."/>
            <person name="Denef V.J."/>
            <person name="McMahon K.D."/>
            <person name="Konstantinidis K.T."/>
            <person name="Eloe-Fadrosh E.A."/>
            <person name="Kyrpides N.C."/>
            <person name="Woyke T."/>
        </authorList>
    </citation>
    <scope>NUCLEOTIDE SEQUENCE</scope>
    <source>
        <strain evidence="2">GVMAG-M-3300021354-14</strain>
    </source>
</reference>
<protein>
    <submittedName>
        <fullName evidence="2">Uncharacterized protein</fullName>
    </submittedName>
</protein>
<organism evidence="2">
    <name type="scientific">viral metagenome</name>
    <dbReference type="NCBI Taxonomy" id="1070528"/>
    <lineage>
        <taxon>unclassified sequences</taxon>
        <taxon>metagenomes</taxon>
        <taxon>organismal metagenomes</taxon>
    </lineage>
</organism>
<feature type="transmembrane region" description="Helical" evidence="1">
    <location>
        <begin position="594"/>
        <end position="618"/>
    </location>
</feature>
<accession>A0A6C0CKX5</accession>
<dbReference type="Gene3D" id="2.60.40.10">
    <property type="entry name" value="Immunoglobulins"/>
    <property type="match status" value="3"/>
</dbReference>
<evidence type="ECO:0000256" key="1">
    <source>
        <dbReference type="SAM" id="Phobius"/>
    </source>
</evidence>
<sequence>MRLLTILLYVLGGALISAGIAIIVLMYATKVFYTKVTGIKAGAGDPGLELYNSAFVVWDEQNQTFDANGKLTAWLSNSTYGGVQYTLRPRALGVAGHEMSFRISNSATKGIVPSESVAFNSDELINNDQVWALFPTSNFTVMLVGSGPTTEIPAKSVADGIGFRYGGGGFGLSFNENQVSSTPQNAVVISNAGLYSLQTVQAPTSFQTYTTISGKTYSANTLGVTYTTSTDKTCKTYLNGNKITFTASGKLVVADKLATALSEASNSFTVGSDQYASTTSAYFAILVFNRILNDAEMITLDAYLKKKYFGPKLTYPATVTLKTNEALSAPIANTLISGADPILSYNITPTLPTGLVLNTTTGNITGAATISSVAKDYTITATNGITTNTCVINISVTGTTINKEAVPVPNISIPETIFTYPLGSNATTTTPANTGGIISKFELAVSSKNESLNITQLTGLTFDSATGVLSGKVSMSSVVDVTITASNESGSSSLKFKLVTGYNIVYASNVIQGIVGKPIQSVPVYIYNGAGERLTFSTTGNLLGLTLDPLTGTISGTPTSSGKSDISISTGTFFADADITLDIQTTKELKDKTVYLAAGGVAAAVGAISLGVAGYWTYTGTN</sequence>
<dbReference type="EMBL" id="MN739448">
    <property type="protein sequence ID" value="QHT04953.1"/>
    <property type="molecule type" value="Genomic_DNA"/>
</dbReference>